<feature type="transmembrane region" description="Helical" evidence="6">
    <location>
        <begin position="54"/>
        <end position="72"/>
    </location>
</feature>
<dbReference type="Pfam" id="PF01098">
    <property type="entry name" value="FTSW_RODA_SPOVE"/>
    <property type="match status" value="1"/>
</dbReference>
<dbReference type="InterPro" id="IPR018365">
    <property type="entry name" value="Cell_cycle_FtsW-rel_CS"/>
</dbReference>
<proteinExistence type="predicted"/>
<sequence length="402" mass="44558">MKPKYMIHSVSNEQVGNYGWGIVLCLLLLFVVSMATLYVACLHDLRPISVSKTLLMQGVWYVLGASVAAIVMRLSETQLTRWAPLGYFCGLALLVLVLFFYSRAYFVQTGAKSWFAFGPVTFQPAEVMKPVFILMMARLLVKDHHNGPHLSSADDWHLLGVMVLYTLPVIVMLKLINDFGTTMVFMAMFVGFLIISQCRPKFLWRLGLIGGTIGALLLWAATSNRGQQLLSYVGFQPYQFARINAWLNPSGDQANQSYQLWQSIKAIGSGGVWGSGVHHLVYVPVRESDMIFSVVGEVTGFIGGLGLLMIFMYLFYLIIRSALVSKRLFYVYVATGVVSMLLFHTFENIGMTIGLLPLTGIPLPFISQGGSALIGNFIGIGLVLSTQYPDVRSIFATPGKFR</sequence>
<keyword evidence="2 6" id="KW-0812">Transmembrane</keyword>
<organism evidence="7 8">
    <name type="scientific">Furfurilactobacillus curtus</name>
    <dbReference type="NCBI Taxonomy" id="1746200"/>
    <lineage>
        <taxon>Bacteria</taxon>
        <taxon>Bacillati</taxon>
        <taxon>Bacillota</taxon>
        <taxon>Bacilli</taxon>
        <taxon>Lactobacillales</taxon>
        <taxon>Lactobacillaceae</taxon>
        <taxon>Furfurilactobacillus</taxon>
    </lineage>
</organism>
<keyword evidence="8" id="KW-1185">Reference proteome</keyword>
<keyword evidence="7" id="KW-0132">Cell division</keyword>
<accession>A0ABQ5JPU7</accession>
<feature type="transmembrane region" description="Helical" evidence="6">
    <location>
        <begin position="156"/>
        <end position="173"/>
    </location>
</feature>
<feature type="transmembrane region" description="Helical" evidence="6">
    <location>
        <begin position="366"/>
        <end position="384"/>
    </location>
</feature>
<feature type="transmembrane region" description="Helical" evidence="6">
    <location>
        <begin position="20"/>
        <end position="42"/>
    </location>
</feature>
<dbReference type="PANTHER" id="PTHR30474:SF1">
    <property type="entry name" value="PEPTIDOGLYCAN GLYCOSYLTRANSFERASE MRDB"/>
    <property type="match status" value="1"/>
</dbReference>
<feature type="transmembrane region" description="Helical" evidence="6">
    <location>
        <begin position="328"/>
        <end position="346"/>
    </location>
</feature>
<reference evidence="7 8" key="1">
    <citation type="submission" date="2022-03" db="EMBL/GenBank/DDBJ databases">
        <title>Draft genome sequence of Furfurilactobacillus curtus JCM 31185.</title>
        <authorList>
            <person name="Suzuki S."/>
            <person name="Endo A."/>
            <person name="Kajikawa A."/>
        </authorList>
    </citation>
    <scope>NUCLEOTIDE SEQUENCE [LARGE SCALE GENOMIC DNA]</scope>
    <source>
        <strain evidence="7 8">JCM 31185</strain>
    </source>
</reference>
<keyword evidence="7" id="KW-0131">Cell cycle</keyword>
<dbReference type="PROSITE" id="PS00428">
    <property type="entry name" value="FTSW_RODA_SPOVE"/>
    <property type="match status" value="1"/>
</dbReference>
<name>A0ABQ5JPU7_9LACO</name>
<evidence type="ECO:0000256" key="4">
    <source>
        <dbReference type="ARBA" id="ARBA00022989"/>
    </source>
</evidence>
<dbReference type="GO" id="GO:0051301">
    <property type="term" value="P:cell division"/>
    <property type="evidence" value="ECO:0007669"/>
    <property type="project" value="UniProtKB-KW"/>
</dbReference>
<evidence type="ECO:0000256" key="1">
    <source>
        <dbReference type="ARBA" id="ARBA00004141"/>
    </source>
</evidence>
<feature type="transmembrane region" description="Helical" evidence="6">
    <location>
        <begin position="84"/>
        <end position="102"/>
    </location>
</feature>
<dbReference type="EMBL" id="BQXO01000002">
    <property type="protein sequence ID" value="GKT05369.1"/>
    <property type="molecule type" value="Genomic_DNA"/>
</dbReference>
<protein>
    <submittedName>
        <fullName evidence="7">Cell division protein FtsW</fullName>
    </submittedName>
</protein>
<evidence type="ECO:0000256" key="2">
    <source>
        <dbReference type="ARBA" id="ARBA00022692"/>
    </source>
</evidence>
<evidence type="ECO:0000313" key="8">
    <source>
        <dbReference type="Proteomes" id="UP001628078"/>
    </source>
</evidence>
<evidence type="ECO:0000256" key="5">
    <source>
        <dbReference type="ARBA" id="ARBA00023136"/>
    </source>
</evidence>
<evidence type="ECO:0000256" key="3">
    <source>
        <dbReference type="ARBA" id="ARBA00022960"/>
    </source>
</evidence>
<gene>
    <name evidence="7" type="primary">rodA1</name>
    <name evidence="7" type="ORF">JCM31185_06580</name>
</gene>
<comment type="caution">
    <text evidence="7">The sequence shown here is derived from an EMBL/GenBank/DDBJ whole genome shotgun (WGS) entry which is preliminary data.</text>
</comment>
<keyword evidence="3" id="KW-0133">Cell shape</keyword>
<evidence type="ECO:0000313" key="7">
    <source>
        <dbReference type="EMBL" id="GKT05369.1"/>
    </source>
</evidence>
<comment type="subcellular location">
    <subcellularLocation>
        <location evidence="1">Membrane</location>
        <topology evidence="1">Multi-pass membrane protein</topology>
    </subcellularLocation>
</comment>
<keyword evidence="4 6" id="KW-1133">Transmembrane helix</keyword>
<evidence type="ECO:0000256" key="6">
    <source>
        <dbReference type="SAM" id="Phobius"/>
    </source>
</evidence>
<dbReference type="PANTHER" id="PTHR30474">
    <property type="entry name" value="CELL CYCLE PROTEIN"/>
    <property type="match status" value="1"/>
</dbReference>
<feature type="transmembrane region" description="Helical" evidence="6">
    <location>
        <begin position="290"/>
        <end position="316"/>
    </location>
</feature>
<dbReference type="InterPro" id="IPR001182">
    <property type="entry name" value="FtsW/RodA"/>
</dbReference>
<keyword evidence="5 6" id="KW-0472">Membrane</keyword>
<dbReference type="RefSeq" id="WP_407882630.1">
    <property type="nucleotide sequence ID" value="NZ_BQXO01000002.1"/>
</dbReference>
<dbReference type="Proteomes" id="UP001628078">
    <property type="component" value="Unassembled WGS sequence"/>
</dbReference>
<feature type="transmembrane region" description="Helical" evidence="6">
    <location>
        <begin position="202"/>
        <end position="221"/>
    </location>
</feature>